<dbReference type="InterPro" id="IPR036812">
    <property type="entry name" value="NAD(P)_OxRdtase_dom_sf"/>
</dbReference>
<dbReference type="PANTHER" id="PTHR43312">
    <property type="entry name" value="D-THREO-ALDOSE 1-DEHYDROGENASE"/>
    <property type="match status" value="1"/>
</dbReference>
<dbReference type="Gene3D" id="3.20.20.100">
    <property type="entry name" value="NADP-dependent oxidoreductase domain"/>
    <property type="match status" value="1"/>
</dbReference>
<keyword evidence="3" id="KW-1185">Reference proteome</keyword>
<dbReference type="Proteomes" id="UP001371305">
    <property type="component" value="Unassembled WGS sequence"/>
</dbReference>
<reference evidence="2 3" key="1">
    <citation type="submission" date="2024-04" db="EMBL/GenBank/DDBJ databases">
        <title>Luteolibacter sp. isolated from soil.</title>
        <authorList>
            <person name="An J."/>
        </authorList>
    </citation>
    <scope>NUCLEOTIDE SEQUENCE [LARGE SCALE GENOMIC DNA]</scope>
    <source>
        <strain evidence="2 3">Y139</strain>
    </source>
</reference>
<accession>A0ABU9B1B1</accession>
<proteinExistence type="predicted"/>
<dbReference type="GO" id="GO:0016491">
    <property type="term" value="F:oxidoreductase activity"/>
    <property type="evidence" value="ECO:0007669"/>
    <property type="project" value="UniProtKB-KW"/>
</dbReference>
<evidence type="ECO:0000259" key="1">
    <source>
        <dbReference type="Pfam" id="PF00248"/>
    </source>
</evidence>
<name>A0ABU9B1B1_9BACT</name>
<comment type="caution">
    <text evidence="2">The sequence shown here is derived from an EMBL/GenBank/DDBJ whole genome shotgun (WGS) entry which is preliminary data.</text>
</comment>
<dbReference type="EC" id="1.1.1.-" evidence="2"/>
<organism evidence="2 3">
    <name type="scientific">Luteolibacter soli</name>
    <dbReference type="NCBI Taxonomy" id="3135280"/>
    <lineage>
        <taxon>Bacteria</taxon>
        <taxon>Pseudomonadati</taxon>
        <taxon>Verrucomicrobiota</taxon>
        <taxon>Verrucomicrobiia</taxon>
        <taxon>Verrucomicrobiales</taxon>
        <taxon>Verrucomicrobiaceae</taxon>
        <taxon>Luteolibacter</taxon>
    </lineage>
</organism>
<sequence>MNTRPFGHSRRQVSEIGLGCWQLGGADWGDLDDARAFEILNAAADAGVTFLDTADVYGRGRSETLIGRFLKERGGEFFVATKLGRMPDLYPDGYSEAGVRAATEASLKRLDVEALDLTQLHCVPPALLERGEIFEWLRKLRDEGKIREFGASVESMDEARTCLAQEGLCSLQIIFNVFRQSPAEIFDECLAKQVGVIVRLPLASGLLAGKMTKDQAFAASDHRNYNRDGQAFNVGETFSGLPFEKGVELADALRPFVPAGMTMADFAQRWILDHEAVSTVITGASRPDQARANGAVSSLAPLPPELHKQLAAFYRSEVAPHVRGPV</sequence>
<dbReference type="InterPro" id="IPR023210">
    <property type="entry name" value="NADP_OxRdtase_dom"/>
</dbReference>
<feature type="domain" description="NADP-dependent oxidoreductase" evidence="1">
    <location>
        <begin position="15"/>
        <end position="313"/>
    </location>
</feature>
<protein>
    <submittedName>
        <fullName evidence="2">Aldo/keto reductase</fullName>
        <ecNumber evidence="2">1.1.1.-</ecNumber>
    </submittedName>
</protein>
<dbReference type="CDD" id="cd19086">
    <property type="entry name" value="AKR_AKR11C1"/>
    <property type="match status" value="1"/>
</dbReference>
<dbReference type="InterPro" id="IPR053135">
    <property type="entry name" value="AKR2_Oxidoreductase"/>
</dbReference>
<dbReference type="RefSeq" id="WP_341407324.1">
    <property type="nucleotide sequence ID" value="NZ_JBBUKT010000012.1"/>
</dbReference>
<evidence type="ECO:0000313" key="2">
    <source>
        <dbReference type="EMBL" id="MEK7953558.1"/>
    </source>
</evidence>
<dbReference type="Pfam" id="PF00248">
    <property type="entry name" value="Aldo_ket_red"/>
    <property type="match status" value="1"/>
</dbReference>
<dbReference type="SUPFAM" id="SSF51430">
    <property type="entry name" value="NAD(P)-linked oxidoreductase"/>
    <property type="match status" value="1"/>
</dbReference>
<gene>
    <name evidence="2" type="ORF">WKV53_23790</name>
</gene>
<dbReference type="PANTHER" id="PTHR43312:SF1">
    <property type="entry name" value="NADP-DEPENDENT OXIDOREDUCTASE DOMAIN-CONTAINING PROTEIN"/>
    <property type="match status" value="1"/>
</dbReference>
<evidence type="ECO:0000313" key="3">
    <source>
        <dbReference type="Proteomes" id="UP001371305"/>
    </source>
</evidence>
<keyword evidence="2" id="KW-0560">Oxidoreductase</keyword>
<dbReference type="EMBL" id="JBBUKT010000012">
    <property type="protein sequence ID" value="MEK7953558.1"/>
    <property type="molecule type" value="Genomic_DNA"/>
</dbReference>